<keyword evidence="2" id="KW-1133">Transmembrane helix</keyword>
<dbReference type="AlphaFoldDB" id="A0AAE0M0T5"/>
<feature type="transmembrane region" description="Helical" evidence="2">
    <location>
        <begin position="106"/>
        <end position="124"/>
    </location>
</feature>
<keyword evidence="2" id="KW-0812">Transmembrane</keyword>
<evidence type="ECO:0000259" key="3">
    <source>
        <dbReference type="Pfam" id="PF20163"/>
    </source>
</evidence>
<dbReference type="Pfam" id="PF20163">
    <property type="entry name" value="DUF6536"/>
    <property type="match status" value="1"/>
</dbReference>
<evidence type="ECO:0000256" key="2">
    <source>
        <dbReference type="SAM" id="Phobius"/>
    </source>
</evidence>
<feature type="transmembrane region" description="Helical" evidence="2">
    <location>
        <begin position="555"/>
        <end position="574"/>
    </location>
</feature>
<feature type="transmembrane region" description="Helical" evidence="2">
    <location>
        <begin position="493"/>
        <end position="512"/>
    </location>
</feature>
<dbReference type="EMBL" id="JAUEDM010000007">
    <property type="protein sequence ID" value="KAK3313969.1"/>
    <property type="molecule type" value="Genomic_DNA"/>
</dbReference>
<dbReference type="PANTHER" id="PTHR35395">
    <property type="entry name" value="DUF6536 DOMAIN-CONTAINING PROTEIN"/>
    <property type="match status" value="1"/>
</dbReference>
<dbReference type="InterPro" id="IPR046623">
    <property type="entry name" value="DUF6536"/>
</dbReference>
<proteinExistence type="predicted"/>
<evidence type="ECO:0000256" key="1">
    <source>
        <dbReference type="SAM" id="MobiDB-lite"/>
    </source>
</evidence>
<dbReference type="Proteomes" id="UP001283341">
    <property type="component" value="Unassembled WGS sequence"/>
</dbReference>
<feature type="compositionally biased region" description="Basic and acidic residues" evidence="1">
    <location>
        <begin position="688"/>
        <end position="713"/>
    </location>
</feature>
<evidence type="ECO:0000313" key="4">
    <source>
        <dbReference type="EMBL" id="KAK3313969.1"/>
    </source>
</evidence>
<dbReference type="PANTHER" id="PTHR35395:SF1">
    <property type="entry name" value="DUF6536 DOMAIN-CONTAINING PROTEIN"/>
    <property type="match status" value="1"/>
</dbReference>
<organism evidence="4 5">
    <name type="scientific">Apodospora peruviana</name>
    <dbReference type="NCBI Taxonomy" id="516989"/>
    <lineage>
        <taxon>Eukaryota</taxon>
        <taxon>Fungi</taxon>
        <taxon>Dikarya</taxon>
        <taxon>Ascomycota</taxon>
        <taxon>Pezizomycotina</taxon>
        <taxon>Sordariomycetes</taxon>
        <taxon>Sordariomycetidae</taxon>
        <taxon>Sordariales</taxon>
        <taxon>Lasiosphaeriaceae</taxon>
        <taxon>Apodospora</taxon>
    </lineage>
</organism>
<protein>
    <recommendedName>
        <fullName evidence="3">DUF6536 domain-containing protein</fullName>
    </recommendedName>
</protein>
<keyword evidence="5" id="KW-1185">Reference proteome</keyword>
<gene>
    <name evidence="4" type="ORF">B0H66DRAFT_594781</name>
</gene>
<evidence type="ECO:0000313" key="5">
    <source>
        <dbReference type="Proteomes" id="UP001283341"/>
    </source>
</evidence>
<keyword evidence="2" id="KW-0472">Membrane</keyword>
<sequence>MINTAVLFTVTATLTGFLGAAVQASGVDQFFTIFTGDCDTTSRMDIGLHLLFNAFSTAVLASSSFFSQILNAPSRQEIDDCHAKGKFLHIGISSWRNTCSMAKWKTVVAWLVLLLSSTPMHLFFNSAIFGTDRREAKYHLTVASEEFVHGAKYFAPGAGLWHPFLGLFGYGDMDFEHACASDISINNFSGYCTVDIPENTNEVSCAREYASCHGAKKYRDLVVVVEKNSSWARNSLWDFNNEVSRVWDSMWPQKEDNSLWSSASCILTEDYAYSPQQCSLIDDRTDGWRVECGAGLRPANCANTCSGVLGPYDTSSFRYRAPWSRFGRLTSTAPWITTSNPARTPRTVTVASLRQTAPGPEGSKRNATQFGARPGTGQLSVAYCLAEPITQQCSVMLSKLLPLIVTVCVLVKTLTCALVVTVMRRQDPLVTLGDTIESFVVTPDAITIGEVPISSPRQTLNIDGKYHQATHPPDLRWQSKAMRGHSSIDSRDWVLGSAFIILAALLTVTFVMDPGTLSGLFSDESHDLGSITTGLPSSPTELTTDTGNSNVLTTIQALLAVGGAQSILSLWYLLYGQLLTQSVMAHEWASSSTGLCPLRVTSPHGRQVPKYFTLKTYTVGPDSNLPDGAALEFRFSNTMLLIVLSACLVTAVLLIGIAHRKIPGHMPPVGTNTCLIAAACHLPPLSMPEHEPDVKPRADLPRPNTNEKPKEPENEGPMPQHEPDVESRADILSSPKPNDESDESQQKSSANETERRIKISRGLLTWGMVPNAWRIV</sequence>
<feature type="transmembrane region" description="Helical" evidence="2">
    <location>
        <begin position="400"/>
        <end position="422"/>
    </location>
</feature>
<reference evidence="4" key="1">
    <citation type="journal article" date="2023" name="Mol. Phylogenet. Evol.">
        <title>Genome-scale phylogeny and comparative genomics of the fungal order Sordariales.</title>
        <authorList>
            <person name="Hensen N."/>
            <person name="Bonometti L."/>
            <person name="Westerberg I."/>
            <person name="Brannstrom I.O."/>
            <person name="Guillou S."/>
            <person name="Cros-Aarteil S."/>
            <person name="Calhoun S."/>
            <person name="Haridas S."/>
            <person name="Kuo A."/>
            <person name="Mondo S."/>
            <person name="Pangilinan J."/>
            <person name="Riley R."/>
            <person name="LaButti K."/>
            <person name="Andreopoulos B."/>
            <person name="Lipzen A."/>
            <person name="Chen C."/>
            <person name="Yan M."/>
            <person name="Daum C."/>
            <person name="Ng V."/>
            <person name="Clum A."/>
            <person name="Steindorff A."/>
            <person name="Ohm R.A."/>
            <person name="Martin F."/>
            <person name="Silar P."/>
            <person name="Natvig D.O."/>
            <person name="Lalanne C."/>
            <person name="Gautier V."/>
            <person name="Ament-Velasquez S.L."/>
            <person name="Kruys A."/>
            <person name="Hutchinson M.I."/>
            <person name="Powell A.J."/>
            <person name="Barry K."/>
            <person name="Miller A.N."/>
            <person name="Grigoriev I.V."/>
            <person name="Debuchy R."/>
            <person name="Gladieux P."/>
            <person name="Hiltunen Thoren M."/>
            <person name="Johannesson H."/>
        </authorList>
    </citation>
    <scope>NUCLEOTIDE SEQUENCE</scope>
    <source>
        <strain evidence="4">CBS 118394</strain>
    </source>
</reference>
<reference evidence="4" key="2">
    <citation type="submission" date="2023-06" db="EMBL/GenBank/DDBJ databases">
        <authorList>
            <consortium name="Lawrence Berkeley National Laboratory"/>
            <person name="Haridas S."/>
            <person name="Hensen N."/>
            <person name="Bonometti L."/>
            <person name="Westerberg I."/>
            <person name="Brannstrom I.O."/>
            <person name="Guillou S."/>
            <person name="Cros-Aarteil S."/>
            <person name="Calhoun S."/>
            <person name="Kuo A."/>
            <person name="Mondo S."/>
            <person name="Pangilinan J."/>
            <person name="Riley R."/>
            <person name="Labutti K."/>
            <person name="Andreopoulos B."/>
            <person name="Lipzen A."/>
            <person name="Chen C."/>
            <person name="Yanf M."/>
            <person name="Daum C."/>
            <person name="Ng V."/>
            <person name="Clum A."/>
            <person name="Steindorff A."/>
            <person name="Ohm R."/>
            <person name="Martin F."/>
            <person name="Silar P."/>
            <person name="Natvig D."/>
            <person name="Lalanne C."/>
            <person name="Gautier V."/>
            <person name="Ament-Velasquez S.L."/>
            <person name="Kruys A."/>
            <person name="Hutchinson M.I."/>
            <person name="Powell A.J."/>
            <person name="Barry K."/>
            <person name="Miller A.N."/>
            <person name="Grigoriev I.V."/>
            <person name="Debuchy R."/>
            <person name="Gladieux P."/>
            <person name="Thoren M.H."/>
            <person name="Johannesson H."/>
        </authorList>
    </citation>
    <scope>NUCLEOTIDE SEQUENCE</scope>
    <source>
        <strain evidence="4">CBS 118394</strain>
    </source>
</reference>
<feature type="transmembrane region" description="Helical" evidence="2">
    <location>
        <begin position="48"/>
        <end position="66"/>
    </location>
</feature>
<feature type="region of interest" description="Disordered" evidence="1">
    <location>
        <begin position="687"/>
        <end position="755"/>
    </location>
</feature>
<comment type="caution">
    <text evidence="4">The sequence shown here is derived from an EMBL/GenBank/DDBJ whole genome shotgun (WGS) entry which is preliminary data.</text>
</comment>
<feature type="transmembrane region" description="Helical" evidence="2">
    <location>
        <begin position="639"/>
        <end position="658"/>
    </location>
</feature>
<accession>A0AAE0M0T5</accession>
<name>A0AAE0M0T5_9PEZI</name>
<feature type="domain" description="DUF6536" evidence="3">
    <location>
        <begin position="2"/>
        <end position="148"/>
    </location>
</feature>